<feature type="transmembrane region" description="Helical" evidence="1">
    <location>
        <begin position="70"/>
        <end position="89"/>
    </location>
</feature>
<name>A0A1W0WHS0_HYPEX</name>
<keyword evidence="1" id="KW-0472">Membrane</keyword>
<evidence type="ECO:0000313" key="3">
    <source>
        <dbReference type="Proteomes" id="UP000192578"/>
    </source>
</evidence>
<proteinExistence type="predicted"/>
<organism evidence="2 3">
    <name type="scientific">Hypsibius exemplaris</name>
    <name type="common">Freshwater tardigrade</name>
    <dbReference type="NCBI Taxonomy" id="2072580"/>
    <lineage>
        <taxon>Eukaryota</taxon>
        <taxon>Metazoa</taxon>
        <taxon>Ecdysozoa</taxon>
        <taxon>Tardigrada</taxon>
        <taxon>Eutardigrada</taxon>
        <taxon>Parachela</taxon>
        <taxon>Hypsibioidea</taxon>
        <taxon>Hypsibiidae</taxon>
        <taxon>Hypsibius</taxon>
    </lineage>
</organism>
<dbReference type="AlphaFoldDB" id="A0A1W0WHS0"/>
<dbReference type="EMBL" id="MTYJ01000100">
    <property type="protein sequence ID" value="OQV14739.1"/>
    <property type="molecule type" value="Genomic_DNA"/>
</dbReference>
<keyword evidence="1" id="KW-0812">Transmembrane</keyword>
<comment type="caution">
    <text evidence="2">The sequence shown here is derived from an EMBL/GenBank/DDBJ whole genome shotgun (WGS) entry which is preliminary data.</text>
</comment>
<dbReference type="OrthoDB" id="10632100at2759"/>
<keyword evidence="1" id="KW-1133">Transmembrane helix</keyword>
<reference evidence="3" key="1">
    <citation type="submission" date="2017-01" db="EMBL/GenBank/DDBJ databases">
        <title>Comparative genomics of anhydrobiosis in the tardigrade Hypsibius dujardini.</title>
        <authorList>
            <person name="Yoshida Y."/>
            <person name="Koutsovoulos G."/>
            <person name="Laetsch D."/>
            <person name="Stevens L."/>
            <person name="Kumar S."/>
            <person name="Horikawa D."/>
            <person name="Ishino K."/>
            <person name="Komine S."/>
            <person name="Tomita M."/>
            <person name="Blaxter M."/>
            <person name="Arakawa K."/>
        </authorList>
    </citation>
    <scope>NUCLEOTIDE SEQUENCE [LARGE SCALE GENOMIC DNA]</scope>
    <source>
        <strain evidence="3">Z151</strain>
    </source>
</reference>
<dbReference type="Proteomes" id="UP000192578">
    <property type="component" value="Unassembled WGS sequence"/>
</dbReference>
<keyword evidence="3" id="KW-1185">Reference proteome</keyword>
<protein>
    <submittedName>
        <fullName evidence="2">Uncharacterized protein</fullName>
    </submittedName>
</protein>
<evidence type="ECO:0000256" key="1">
    <source>
        <dbReference type="SAM" id="Phobius"/>
    </source>
</evidence>
<evidence type="ECO:0000313" key="2">
    <source>
        <dbReference type="EMBL" id="OQV14739.1"/>
    </source>
</evidence>
<sequence>MLPTDDWAELWGARNGVYNHSNTSFDVGCLECFGAEDTFVAATIVRVYDNTVSKITRNHESSRSVSQGNLIISSTLVFILLGAFCGSIFQTAVNIVLPSQLTVETFLEAPLASVQQLLKTDFTVHATVGVRGQLLEPHAIPDKPTAARHTVTMEDVNYYPSSEETK</sequence>
<gene>
    <name evidence="2" type="ORF">BV898_11111</name>
</gene>
<accession>A0A1W0WHS0</accession>